<feature type="compositionally biased region" description="Polar residues" evidence="1">
    <location>
        <begin position="244"/>
        <end position="264"/>
    </location>
</feature>
<evidence type="ECO:0008006" key="5">
    <source>
        <dbReference type="Google" id="ProtNLM"/>
    </source>
</evidence>
<keyword evidence="2" id="KW-0812">Transmembrane</keyword>
<feature type="compositionally biased region" description="Acidic residues" evidence="1">
    <location>
        <begin position="283"/>
        <end position="307"/>
    </location>
</feature>
<dbReference type="AlphaFoldDB" id="A0A921IKT8"/>
<reference evidence="3" key="2">
    <citation type="submission" date="2021-09" db="EMBL/GenBank/DDBJ databases">
        <authorList>
            <person name="Gilroy R."/>
        </authorList>
    </citation>
    <scope>NUCLEOTIDE SEQUENCE</scope>
    <source>
        <strain evidence="3">ChiBcec21-2208</strain>
    </source>
</reference>
<protein>
    <recommendedName>
        <fullName evidence="5">Ice-structuring protein</fullName>
    </recommendedName>
</protein>
<evidence type="ECO:0000256" key="2">
    <source>
        <dbReference type="SAM" id="Phobius"/>
    </source>
</evidence>
<reference evidence="3" key="1">
    <citation type="journal article" date="2021" name="PeerJ">
        <title>Extensive microbial diversity within the chicken gut microbiome revealed by metagenomics and culture.</title>
        <authorList>
            <person name="Gilroy R."/>
            <person name="Ravi A."/>
            <person name="Getino M."/>
            <person name="Pursley I."/>
            <person name="Horton D.L."/>
            <person name="Alikhan N.F."/>
            <person name="Baker D."/>
            <person name="Gharbi K."/>
            <person name="Hall N."/>
            <person name="Watson M."/>
            <person name="Adriaenssens E.M."/>
            <person name="Foster-Nyarko E."/>
            <person name="Jarju S."/>
            <person name="Secka A."/>
            <person name="Antonio M."/>
            <person name="Oren A."/>
            <person name="Chaudhuri R.R."/>
            <person name="La Ragione R."/>
            <person name="Hildebrand F."/>
            <person name="Pallen M.J."/>
        </authorList>
    </citation>
    <scope>NUCLEOTIDE SEQUENCE</scope>
    <source>
        <strain evidence="3">ChiBcec21-2208</strain>
    </source>
</reference>
<dbReference type="EMBL" id="DYVE01000209">
    <property type="protein sequence ID" value="HJG28578.1"/>
    <property type="molecule type" value="Genomic_DNA"/>
</dbReference>
<organism evidence="3 4">
    <name type="scientific">Subdoligranulum variabile</name>
    <dbReference type="NCBI Taxonomy" id="214851"/>
    <lineage>
        <taxon>Bacteria</taxon>
        <taxon>Bacillati</taxon>
        <taxon>Bacillota</taxon>
        <taxon>Clostridia</taxon>
        <taxon>Eubacteriales</taxon>
        <taxon>Oscillospiraceae</taxon>
        <taxon>Subdoligranulum</taxon>
    </lineage>
</organism>
<evidence type="ECO:0000313" key="3">
    <source>
        <dbReference type="EMBL" id="HJG28578.1"/>
    </source>
</evidence>
<sequence length="328" mass="35724">MANYREEQIRNSRRLARQILGAAALLLALIGLFTVFGWVVNALRTALDDSGRRASYADRLYGMVMLDPLAFDDVNDVDPGVFKQAAIWGTVYEIQKNGESLDQYERDPDTGSAMIPKLEIDTYISNLLGPDYPITDGSFSTEEFVYQYNEEKQCYLVPVTSSVAQYTPEVEKISTSGGKMYVTVGYIPTTSNSTSGELSLTAPTEPVKYMDYVFTRGENREWYLSALQESEMKVEATPEPSPTAAVTQDTQSMVESQLDSTLTGAASDVDAEEGVQETPVQEETSEAPTEETTQEPAEDAASEETVSEDTASSQDAGSDASGSNDAVG</sequence>
<keyword evidence="2" id="KW-0472">Membrane</keyword>
<name>A0A921IKT8_9FIRM</name>
<evidence type="ECO:0000256" key="1">
    <source>
        <dbReference type="SAM" id="MobiDB-lite"/>
    </source>
</evidence>
<accession>A0A921IKT8</accession>
<feature type="compositionally biased region" description="Low complexity" evidence="1">
    <location>
        <begin position="309"/>
        <end position="328"/>
    </location>
</feature>
<feature type="transmembrane region" description="Helical" evidence="2">
    <location>
        <begin position="20"/>
        <end position="40"/>
    </location>
</feature>
<dbReference type="Proteomes" id="UP000782880">
    <property type="component" value="Unassembled WGS sequence"/>
</dbReference>
<comment type="caution">
    <text evidence="3">The sequence shown here is derived from an EMBL/GenBank/DDBJ whole genome shotgun (WGS) entry which is preliminary data.</text>
</comment>
<evidence type="ECO:0000313" key="4">
    <source>
        <dbReference type="Proteomes" id="UP000782880"/>
    </source>
</evidence>
<feature type="region of interest" description="Disordered" evidence="1">
    <location>
        <begin position="233"/>
        <end position="328"/>
    </location>
</feature>
<keyword evidence="2" id="KW-1133">Transmembrane helix</keyword>
<proteinExistence type="predicted"/>
<gene>
    <name evidence="3" type="ORF">K8V20_08055</name>
</gene>